<evidence type="ECO:0000313" key="1">
    <source>
        <dbReference type="EMBL" id="CAG8567270.1"/>
    </source>
</evidence>
<feature type="non-terminal residue" evidence="1">
    <location>
        <position position="1571"/>
    </location>
</feature>
<dbReference type="Proteomes" id="UP000789366">
    <property type="component" value="Unassembled WGS sequence"/>
</dbReference>
<accession>A0ACA9M4P4</accession>
<proteinExistence type="predicted"/>
<evidence type="ECO:0000313" key="2">
    <source>
        <dbReference type="Proteomes" id="UP000789366"/>
    </source>
</evidence>
<organism evidence="1 2">
    <name type="scientific">Cetraspora pellucida</name>
    <dbReference type="NCBI Taxonomy" id="1433469"/>
    <lineage>
        <taxon>Eukaryota</taxon>
        <taxon>Fungi</taxon>
        <taxon>Fungi incertae sedis</taxon>
        <taxon>Mucoromycota</taxon>
        <taxon>Glomeromycotina</taxon>
        <taxon>Glomeromycetes</taxon>
        <taxon>Diversisporales</taxon>
        <taxon>Gigasporaceae</taxon>
        <taxon>Cetraspora</taxon>
    </lineage>
</organism>
<protein>
    <submittedName>
        <fullName evidence="1">1624_t:CDS:1</fullName>
    </submittedName>
</protein>
<dbReference type="EMBL" id="CAJVPW010006301">
    <property type="protein sequence ID" value="CAG8567270.1"/>
    <property type="molecule type" value="Genomic_DNA"/>
</dbReference>
<reference evidence="1" key="1">
    <citation type="submission" date="2021-06" db="EMBL/GenBank/DDBJ databases">
        <authorList>
            <person name="Kallberg Y."/>
            <person name="Tangrot J."/>
            <person name="Rosling A."/>
        </authorList>
    </citation>
    <scope>NUCLEOTIDE SEQUENCE</scope>
    <source>
        <strain evidence="1">28 12/20/2015</strain>
    </source>
</reference>
<sequence length="1571" mass="179970">MQAFQNGQARLQEARELRNQTNFSKALLAYKKATKEFKEANKYADAPSTIRDILAQVYVEYGDVFNSLRQFTEAQKRYDKALKWGPENFEAMERHNTLFPSASMKDALISNPIAALALVSTLTVIPCATPFMNIKFIPKGMIPTASSSDNHYFEGSLPGFSATNDSSLRSINISLLQQTISPKNQFFTRNPIMPSVKEDLLLIDGGSPRDTRQLAHALQRNDLTSEQHEFAKHKTKPSEIVREVVALASLPDIEEEIYRELLDQIIKAIRKANLLHPSLLKGLSYVIRQANPKHLKPNDLVRVLKILNEQSKNIHSQGISEQLEMTKTLAHLLDAMSDCEVKDLNREELYMPLYYNLKQLSKNNNPELSYQASYACQALLYIPNDESPWKAFMRRGLKIIGGIAKLAGSIKNIDPSKLPEVIKDLDEGFEGIGEAIKIALDLIKELISTARQVQEGVNSFQEAFDYETRHQWYWALRYIDLLIQSHQWIGFEQFVCQVPCYRQKEFLWGLCERLGQTAANSEIDANIRKGAQEFLAHICQNEAKYLRCNSQLPWWRTSQIAPATYKFPTVLLAYIQTKQHTFNESLRRIRPIQQDDLESNKESLALLGELKTQCLADIDEFKEALDLYVKPQAKWTSTDTNSFDLETEINNFLSSTWKDALTLKDKKNLEIASCKFLKSKRREDLESVITDIFDSQDKLTSQDKANLEVAANKFLTLRSKEALKTILNKALTLEVDIPENLGETEINILGDALKEDFEAIINELLMLKNALNITMNKFLRLRSKGALKTVVNSVLASIEEFNKYLNSKKIGIDELREKDLSSQNFKYFLKIKDENFLKLKKFNINLDDIIKDILRSYLLLLRAQKVVEVGTFKNLDTNSFAESNAKKLLESESNRLLETICNDYPILKEKARNKFLKLKDKVPMNIQIQETEASEILEFNKILEIAVSEILEIAANECVKSRSKEVLEIMVNNLLTSKYKKVLLILGIGGTGKSTFSRYLARRLWEEYDKGDIAQQPIPLYITLAPLEGHINKNKDFIKAYLHEKGELSNDQTRNLQERKFVFILDGYDEIVDRERQIYHSSQLYKWKKAKIIISCRPEYLGPGYERRFWPKTEERTGFQELLLMPFTQTEIQQYVKNYVANARKKNQKLPWKADVYLQRLKEMLQQMEELMCNPILLRITLTVLPDLVKLKETKVSRGTLYERYLDMWFYRAQDRLTKIQLTSKEQKVFKKLNEIDFSGHCLQFGEELALAMYKDNNKVVVSYNPMSEKIKPGWAVFFGDTDAKYRLLRFSTPLIRYGNHYKFFHKSLRDYLIAHALWESCYSANLEKSLFNQLSIIQDPAIQQFLTERVQQIPDFETQLRLYFEDFKNGMNVRTASANAIIVITQAKMPLNGIYVPEINLNKANLIGACMHGAYLRGTKTSMREVGLSNSDLRGTDFRGADLSGADLRGADLREAILDETNLICANLSNANLEKASLSRTNLNRANLSEANMNNAKLNRANLCKANLKGADLSEADLSGANLNGADLREVNLSSANLSEAKFYNADLRGMNVHGAKNISPASYKLFEQD</sequence>
<comment type="caution">
    <text evidence="1">The sequence shown here is derived from an EMBL/GenBank/DDBJ whole genome shotgun (WGS) entry which is preliminary data.</text>
</comment>
<keyword evidence="2" id="KW-1185">Reference proteome</keyword>
<gene>
    <name evidence="1" type="ORF">SPELUC_LOCUS5852</name>
</gene>
<name>A0ACA9M4P4_9GLOM</name>